<dbReference type="Gene3D" id="1.20.58.60">
    <property type="match status" value="4"/>
</dbReference>
<dbReference type="InterPro" id="IPR002017">
    <property type="entry name" value="Spectrin_repeat"/>
</dbReference>
<sequence length="1121" mass="127474">MDALVIFVGVINLDKWLIQKERMISAIGTVNVDPKIIDNQLIQIELLRSEVEDQNPSRNKVNELAHNLVTGSTTPTSAQQIVIEMDALNRRWISFRDDLEKKKVFLQKIKELGSNFSSKQRNVKMQLIGIAEAIEQISRSPLRSKTDVDEQMKILNESSTRSSEIESQLEGLKEIVNEICDLSQDHNLQADIREQLNATVQTVQELNKKIGNIYPTVESMKMAATSTKDEEDETLKEAESAVKWIEIMREQLSDLGPLSVISKELNDQRIEIEKIYSAVLDKEGDITLLRAKLMDQMKKVPNLKQKELLDTLFAVWNPLLEETKTKHANAERAFDLVSQSETLLNSIMMELDENRSKLREISGIREDDIANLTSVKQKVGKQELEVDALETLLHKLEVIAAGPSLRKLGREVENAAGDVRGLLKDIKNIWLKAQMSRDIRNQFSRKREETQSLLDSTKETAENLTGNDSLPLLTKEVLLKTIDDIQNNWNKKERELHAALKDVEVVVTREEAENLREDVYKMSTEYAEVIAVIQSVHCKMEQRDEMLDILRQKIGSLGVEIRGLNGDSFSSIGRDLVELEQQNMTCDESLKKITDKEKVLDELTSEWQQINNTSISQTTQKNVVIQQISELKEELSKQRIAVAQRKRIIGNTVLAIQGFVCKAESLRDQLEKLTADDTLKEPLQTELNGLRTQQEKLRVFHEKLRPANQDYATALESCDKLIKSADEGISTAALEKEKNKLTDIWNVLNKQIADRVQQVCASLQELGSYTDAHNALLVWLQDTEESLQNQRPPSIEYKVVKEQTRANDILLKHIEEKQHSVDGFKALIDKIVGHIADVNKRDAVKEQAKNITQRYTTLLQNAQGRRSCLQDAIVLTRDWAQLSGPFKMWLETTERALQGLGQVPTDEEKFQQQINLHQKLQENIESKLADMNKMVQLCPLLTILASDEESTELEATLKNYMVRYENLGTRAAECGILLQQIGEEIASFLRRTNMLSEWLDKVESDIDKLDAISIYPEELNEQSALLADLAVEITKQEALVSTIVEDGHELCRQTSGDEAIALQSRIETLRTRYLDLTTVIDAKIATLSEALPLSEKFHDGYDIIQQWMNAVEHDLQTVDQA</sequence>
<proteinExistence type="predicted"/>
<evidence type="ECO:0000256" key="1">
    <source>
        <dbReference type="ARBA" id="ARBA00004413"/>
    </source>
</evidence>
<evidence type="ECO:0000313" key="7">
    <source>
        <dbReference type="Proteomes" id="UP000887581"/>
    </source>
</evidence>
<protein>
    <submittedName>
        <fullName evidence="8">Uncharacterized protein</fullName>
    </submittedName>
</protein>
<dbReference type="AlphaFoldDB" id="A0A915Q7W2"/>
<dbReference type="SMART" id="SM00150">
    <property type="entry name" value="SPEC"/>
    <property type="match status" value="5"/>
</dbReference>
<dbReference type="GO" id="GO:0005886">
    <property type="term" value="C:plasma membrane"/>
    <property type="evidence" value="ECO:0007669"/>
    <property type="project" value="TreeGrafter"/>
</dbReference>
<dbReference type="InterPro" id="IPR050774">
    <property type="entry name" value="KCMF1/Dystrophin"/>
</dbReference>
<dbReference type="PANTHER" id="PTHR12268:SF14">
    <property type="entry name" value="DYSTROPHIN-1"/>
    <property type="match status" value="1"/>
</dbReference>
<evidence type="ECO:0000313" key="8">
    <source>
        <dbReference type="WBParaSite" id="sdigi.contig88.g4029.t1"/>
    </source>
</evidence>
<evidence type="ECO:0000256" key="4">
    <source>
        <dbReference type="ARBA" id="ARBA00022837"/>
    </source>
</evidence>
<dbReference type="PANTHER" id="PTHR12268">
    <property type="entry name" value="E3 UBIQUITIN-PROTEIN LIGASE KCMF1"/>
    <property type="match status" value="1"/>
</dbReference>
<keyword evidence="4" id="KW-0106">Calcium</keyword>
<evidence type="ECO:0000256" key="5">
    <source>
        <dbReference type="ARBA" id="ARBA00023212"/>
    </source>
</evidence>
<dbReference type="Proteomes" id="UP000887581">
    <property type="component" value="Unplaced"/>
</dbReference>
<organism evidence="7 8">
    <name type="scientific">Setaria digitata</name>
    <dbReference type="NCBI Taxonomy" id="48799"/>
    <lineage>
        <taxon>Eukaryota</taxon>
        <taxon>Metazoa</taxon>
        <taxon>Ecdysozoa</taxon>
        <taxon>Nematoda</taxon>
        <taxon>Chromadorea</taxon>
        <taxon>Rhabditida</taxon>
        <taxon>Spirurina</taxon>
        <taxon>Spiruromorpha</taxon>
        <taxon>Filarioidea</taxon>
        <taxon>Setariidae</taxon>
        <taxon>Setaria</taxon>
    </lineage>
</organism>
<keyword evidence="6" id="KW-0175">Coiled coil</keyword>
<keyword evidence="3" id="KW-0963">Cytoplasm</keyword>
<evidence type="ECO:0000256" key="3">
    <source>
        <dbReference type="ARBA" id="ARBA00022490"/>
    </source>
</evidence>
<evidence type="ECO:0000256" key="6">
    <source>
        <dbReference type="SAM" id="Coils"/>
    </source>
</evidence>
<dbReference type="Pfam" id="PF00435">
    <property type="entry name" value="Spectrin"/>
    <property type="match status" value="1"/>
</dbReference>
<name>A0A915Q7W2_9BILA</name>
<dbReference type="WBParaSite" id="sdigi.contig88.g4029.t1">
    <property type="protein sequence ID" value="sdigi.contig88.g4029.t1"/>
    <property type="gene ID" value="sdigi.contig88.g4029"/>
</dbReference>
<comment type="subcellular location">
    <subcellularLocation>
        <location evidence="1">Cell membrane</location>
        <topology evidence="1">Peripheral membrane protein</topology>
        <orientation evidence="1">Cytoplasmic side</orientation>
    </subcellularLocation>
    <subcellularLocation>
        <location evidence="2">Cytoplasm</location>
    </subcellularLocation>
</comment>
<evidence type="ECO:0000256" key="2">
    <source>
        <dbReference type="ARBA" id="ARBA00004496"/>
    </source>
</evidence>
<keyword evidence="7" id="KW-1185">Reference proteome</keyword>
<accession>A0A915Q7W2</accession>
<feature type="coiled-coil region" evidence="6">
    <location>
        <begin position="576"/>
        <end position="606"/>
    </location>
</feature>
<dbReference type="SUPFAM" id="SSF46966">
    <property type="entry name" value="Spectrin repeat"/>
    <property type="match status" value="4"/>
</dbReference>
<dbReference type="InterPro" id="IPR018159">
    <property type="entry name" value="Spectrin/alpha-actinin"/>
</dbReference>
<keyword evidence="5" id="KW-0206">Cytoskeleton</keyword>
<reference evidence="8" key="1">
    <citation type="submission" date="2022-11" db="UniProtKB">
        <authorList>
            <consortium name="WormBaseParasite"/>
        </authorList>
    </citation>
    <scope>IDENTIFICATION</scope>
</reference>